<accession>A0A409X2V9</accession>
<organism evidence="1 2">
    <name type="scientific">Gymnopilus dilepis</name>
    <dbReference type="NCBI Taxonomy" id="231916"/>
    <lineage>
        <taxon>Eukaryota</taxon>
        <taxon>Fungi</taxon>
        <taxon>Dikarya</taxon>
        <taxon>Basidiomycota</taxon>
        <taxon>Agaricomycotina</taxon>
        <taxon>Agaricomycetes</taxon>
        <taxon>Agaricomycetidae</taxon>
        <taxon>Agaricales</taxon>
        <taxon>Agaricineae</taxon>
        <taxon>Hymenogastraceae</taxon>
        <taxon>Gymnopilus</taxon>
    </lineage>
</organism>
<dbReference type="InterPro" id="IPR032675">
    <property type="entry name" value="LRR_dom_sf"/>
</dbReference>
<sequence length="529" mass="60302">MAQNVERKGFVSSLSDDIMWSIFTMNAIVSRFSVYQLRHSTAPLVVVRSCSHVCARWRRIIMDSPSLWARAVHFNVLSELKSCWQEEIMRRAGRGPLSIDARVRRSNDLKYHEKKALLCTILKDHWDQLEYLAISVDNVRDLGNASWANLLRPAPNLRGLDIECSSSPFGPGEKLFGDYAPSLESMVLRSFGFKITPRTPWITKITTLDVSDEMTMSIAEWMEGLEHMPLLRSLTLRNYSAAWPPSTSLVKRVQLRYLQLIDLHCLTQMWPVFLDQITPGVGCRFHVQSYSRTQASTEEMSLIKKTLSRYSRNVIAGRTVVYMELRVSPNYLQLKGGMSGMDGIFPMWVSISGIRLPELLEPFYGCDFSKIARLEIGHTDKHPSDPACQAALLLFFSAFNSLQELQTNLTYICDIHYSANNHHSTGGEGALTEAVVFPKLRKLEIVRGNSYENPETLMSFLSTRKDQGVPITVLDISYWQKLVDPKEFDNFDEMLVLYRVRNQSVYQHVCGGGNGLKDTYVKPWSSLQF</sequence>
<keyword evidence="2" id="KW-1185">Reference proteome</keyword>
<dbReference type="Proteomes" id="UP000284706">
    <property type="component" value="Unassembled WGS sequence"/>
</dbReference>
<dbReference type="Gene3D" id="1.20.1280.50">
    <property type="match status" value="1"/>
</dbReference>
<name>A0A409X2V9_9AGAR</name>
<comment type="caution">
    <text evidence="1">The sequence shown here is derived from an EMBL/GenBank/DDBJ whole genome shotgun (WGS) entry which is preliminary data.</text>
</comment>
<reference evidence="1 2" key="1">
    <citation type="journal article" date="2018" name="Evol. Lett.">
        <title>Horizontal gene cluster transfer increased hallucinogenic mushroom diversity.</title>
        <authorList>
            <person name="Reynolds H.T."/>
            <person name="Vijayakumar V."/>
            <person name="Gluck-Thaler E."/>
            <person name="Korotkin H.B."/>
            <person name="Matheny P.B."/>
            <person name="Slot J.C."/>
        </authorList>
    </citation>
    <scope>NUCLEOTIDE SEQUENCE [LARGE SCALE GENOMIC DNA]</scope>
    <source>
        <strain evidence="1 2">SRW20</strain>
    </source>
</reference>
<dbReference type="AlphaFoldDB" id="A0A409X2V9"/>
<dbReference type="InParanoid" id="A0A409X2V9"/>
<evidence type="ECO:0000313" key="2">
    <source>
        <dbReference type="Proteomes" id="UP000284706"/>
    </source>
</evidence>
<proteinExistence type="predicted"/>
<dbReference type="OrthoDB" id="2934649at2759"/>
<evidence type="ECO:0000313" key="1">
    <source>
        <dbReference type="EMBL" id="PPQ85092.1"/>
    </source>
</evidence>
<protein>
    <submittedName>
        <fullName evidence="1">Uncharacterized protein</fullName>
    </submittedName>
</protein>
<dbReference type="EMBL" id="NHYE01004349">
    <property type="protein sequence ID" value="PPQ85092.1"/>
    <property type="molecule type" value="Genomic_DNA"/>
</dbReference>
<dbReference type="SUPFAM" id="SSF52047">
    <property type="entry name" value="RNI-like"/>
    <property type="match status" value="1"/>
</dbReference>
<dbReference type="Gene3D" id="3.80.10.10">
    <property type="entry name" value="Ribonuclease Inhibitor"/>
    <property type="match status" value="1"/>
</dbReference>
<gene>
    <name evidence="1" type="ORF">CVT26_005543</name>
</gene>